<comment type="caution">
    <text evidence="1">The sequence shown here is derived from an EMBL/GenBank/DDBJ whole genome shotgun (WGS) entry which is preliminary data.</text>
</comment>
<dbReference type="AlphaFoldDB" id="A0A1R0KF84"/>
<protein>
    <submittedName>
        <fullName evidence="1">Uncharacterized protein</fullName>
    </submittedName>
</protein>
<gene>
    <name evidence="1" type="ORF">BS329_37955</name>
</gene>
<evidence type="ECO:0000313" key="2">
    <source>
        <dbReference type="Proteomes" id="UP000187486"/>
    </source>
</evidence>
<sequence>MAHNAIKYNRPGGWVEVTVGDEPALSVRNFGERVPSESAGTLFQPFRRTTATAPVSDCPLCTR</sequence>
<dbReference type="EMBL" id="MQUQ01000029">
    <property type="protein sequence ID" value="OLZ43837.1"/>
    <property type="molecule type" value="Genomic_DNA"/>
</dbReference>
<accession>A0A1R0KF84</accession>
<dbReference type="STRING" id="76021.BS329_37955"/>
<keyword evidence="2" id="KW-1185">Reference proteome</keyword>
<dbReference type="InterPro" id="IPR036890">
    <property type="entry name" value="HATPase_C_sf"/>
</dbReference>
<dbReference type="SUPFAM" id="SSF55874">
    <property type="entry name" value="ATPase domain of HSP90 chaperone/DNA topoisomerase II/histidine kinase"/>
    <property type="match status" value="1"/>
</dbReference>
<organism evidence="1 2">
    <name type="scientific">Amycolatopsis coloradensis</name>
    <dbReference type="NCBI Taxonomy" id="76021"/>
    <lineage>
        <taxon>Bacteria</taxon>
        <taxon>Bacillati</taxon>
        <taxon>Actinomycetota</taxon>
        <taxon>Actinomycetes</taxon>
        <taxon>Pseudonocardiales</taxon>
        <taxon>Pseudonocardiaceae</taxon>
        <taxon>Amycolatopsis</taxon>
    </lineage>
</organism>
<dbReference type="Gene3D" id="3.30.565.10">
    <property type="entry name" value="Histidine kinase-like ATPase, C-terminal domain"/>
    <property type="match status" value="1"/>
</dbReference>
<evidence type="ECO:0000313" key="1">
    <source>
        <dbReference type="EMBL" id="OLZ43837.1"/>
    </source>
</evidence>
<reference evidence="1 2" key="1">
    <citation type="submission" date="2016-01" db="EMBL/GenBank/DDBJ databases">
        <title>Amycolatopsis coloradensis genome sequencing and assembly.</title>
        <authorList>
            <person name="Mayilraj S."/>
        </authorList>
    </citation>
    <scope>NUCLEOTIDE SEQUENCE [LARGE SCALE GENOMIC DNA]</scope>
    <source>
        <strain evidence="1 2">DSM 44225</strain>
    </source>
</reference>
<name>A0A1R0KF84_9PSEU</name>
<dbReference type="Proteomes" id="UP000187486">
    <property type="component" value="Unassembled WGS sequence"/>
</dbReference>
<proteinExistence type="predicted"/>